<dbReference type="RefSeq" id="WP_163250499.1">
    <property type="nucleotide sequence ID" value="NZ_JAAIUV010000003.1"/>
</dbReference>
<evidence type="ECO:0000313" key="1">
    <source>
        <dbReference type="EMBL" id="NEX77973.1"/>
    </source>
</evidence>
<dbReference type="InterPro" id="IPR012347">
    <property type="entry name" value="Ferritin-like"/>
</dbReference>
<dbReference type="EMBL" id="JAAIUV010000003">
    <property type="protein sequence ID" value="NEX77973.1"/>
    <property type="molecule type" value="Genomic_DNA"/>
</dbReference>
<reference evidence="1" key="1">
    <citation type="submission" date="2020-02" db="EMBL/GenBank/DDBJ databases">
        <title>Bacillus sedimentmangrovi sp. nov., isolated from sediment of the mangrove ecosystem.</title>
        <authorList>
            <person name="Liu G."/>
        </authorList>
    </citation>
    <scope>NUCLEOTIDE SEQUENCE [LARGE SCALE GENOMIC DNA]</scope>
    <source>
        <strain evidence="1">SgZ-7</strain>
    </source>
</reference>
<dbReference type="InterPro" id="IPR021617">
    <property type="entry name" value="DUF3231"/>
</dbReference>
<dbReference type="Gene3D" id="1.20.1260.10">
    <property type="match status" value="2"/>
</dbReference>
<proteinExistence type="predicted"/>
<protein>
    <submittedName>
        <fullName evidence="1">DUF3231 family protein</fullName>
    </submittedName>
</protein>
<evidence type="ECO:0000313" key="2">
    <source>
        <dbReference type="Proteomes" id="UP000481621"/>
    </source>
</evidence>
<name>A0A6B3TM60_9BACI</name>
<gene>
    <name evidence="1" type="ORF">G4Z05_03600</name>
</gene>
<dbReference type="Pfam" id="PF11553">
    <property type="entry name" value="DUF3231"/>
    <property type="match status" value="2"/>
</dbReference>
<dbReference type="Proteomes" id="UP000481621">
    <property type="component" value="Unassembled WGS sequence"/>
</dbReference>
<sequence length="335" mass="37998">MEKVSQARLTSAEITSLWTSYVNDCAILCKAKYFLSTVEDPEVKSLLEHANKLIHGNLSALTEIFNREKYPIPYGFKLDEDVDVNAPKLFSDAYILNYLHEAAKIALQGHCMSLSLSARADVYSFFSECITQLNHFIREVKELLLSKGLYIRHPYLPTPDGIDFVKKDNFLKGFLGERRPLCGSEITNLFSNLQKNAFGMATLIGFSQVAQSKEVTEYFLRGKEIAKKHCEIFSSILRKEDLPFSMDWTSEVTESTTYTFSDKLMMYFTTTLNALSIGFYGTSIAMSPRRDLGVHYVKLSAEVAKYAEDGAKIMIKNGWMEQPPMAADRNELARQ</sequence>
<accession>A0A6B3TM60</accession>
<organism evidence="1 2">
    <name type="scientific">Neobacillus thermocopriae</name>
    <dbReference type="NCBI Taxonomy" id="1215031"/>
    <lineage>
        <taxon>Bacteria</taxon>
        <taxon>Bacillati</taxon>
        <taxon>Bacillota</taxon>
        <taxon>Bacilli</taxon>
        <taxon>Bacillales</taxon>
        <taxon>Bacillaceae</taxon>
        <taxon>Neobacillus</taxon>
    </lineage>
</organism>
<dbReference type="AlphaFoldDB" id="A0A6B3TM60"/>
<keyword evidence="2" id="KW-1185">Reference proteome</keyword>
<comment type="caution">
    <text evidence="1">The sequence shown here is derived from an EMBL/GenBank/DDBJ whole genome shotgun (WGS) entry which is preliminary data.</text>
</comment>